<dbReference type="Proteomes" id="UP000186698">
    <property type="component" value="Chromosome 9_10S"/>
</dbReference>
<dbReference type="AGR" id="Xenbase:XB-GENE-959887"/>
<dbReference type="GO" id="GO:0140664">
    <property type="term" value="F:ATP-dependent DNA damage sensor activity"/>
    <property type="evidence" value="ECO:0007669"/>
    <property type="project" value="InterPro"/>
</dbReference>
<dbReference type="InterPro" id="IPR009071">
    <property type="entry name" value="HMG_box_dom"/>
</dbReference>
<dbReference type="InterPro" id="IPR002099">
    <property type="entry name" value="MutL/Mlh/PMS"/>
</dbReference>
<dbReference type="GO" id="GO:0006298">
    <property type="term" value="P:mismatch repair"/>
    <property type="evidence" value="ECO:0000318"/>
    <property type="project" value="GO_Central"/>
</dbReference>
<feature type="DNA-binding region" description="HMG box" evidence="3">
    <location>
        <begin position="562"/>
        <end position="630"/>
    </location>
</feature>
<proteinExistence type="inferred from homology"/>
<comment type="similarity">
    <text evidence="1">Belongs to the DNA mismatch repair MutL/HexB family.</text>
</comment>
<evidence type="ECO:0000256" key="4">
    <source>
        <dbReference type="SAM" id="MobiDB-lite"/>
    </source>
</evidence>
<accession>A0A1L8EPX3</accession>
<dbReference type="Pfam" id="PF13589">
    <property type="entry name" value="HATPase_c_3"/>
    <property type="match status" value="1"/>
</dbReference>
<dbReference type="SUPFAM" id="SSF54211">
    <property type="entry name" value="Ribosomal protein S5 domain 2-like"/>
    <property type="match status" value="1"/>
</dbReference>
<dbReference type="PANTHER" id="PTHR10073:SF54">
    <property type="entry name" value="PMS1 PROTEIN HOMOLOG 1"/>
    <property type="match status" value="1"/>
</dbReference>
<keyword evidence="3" id="KW-0238">DNA-binding</keyword>
<dbReference type="SMART" id="SM01340">
    <property type="entry name" value="DNA_mis_repair"/>
    <property type="match status" value="1"/>
</dbReference>
<feature type="region of interest" description="Disordered" evidence="4">
    <location>
        <begin position="627"/>
        <end position="660"/>
    </location>
</feature>
<dbReference type="CDD" id="cd03485">
    <property type="entry name" value="MutL_Trans_hPMS_1_like"/>
    <property type="match status" value="1"/>
</dbReference>
<dbReference type="PROSITE" id="PS50118">
    <property type="entry name" value="HMG_BOX_2"/>
    <property type="match status" value="1"/>
</dbReference>
<reference evidence="7" key="1">
    <citation type="submission" date="2022-04" db="UniProtKB">
        <authorList>
            <consortium name="RefSeq"/>
        </authorList>
    </citation>
    <scope>IDENTIFICATION</scope>
    <source>
        <strain evidence="7 8">J_2021</strain>
        <tissue evidence="7 8">Erythrocytes</tissue>
    </source>
</reference>
<evidence type="ECO:0000313" key="7">
    <source>
        <dbReference type="RefSeq" id="XP_018092664.1"/>
    </source>
</evidence>
<dbReference type="OMA" id="HRCEDPE"/>
<dbReference type="STRING" id="8355.A0A1L8EPX3"/>
<keyword evidence="3" id="KW-0539">Nucleus</keyword>
<evidence type="ECO:0000256" key="1">
    <source>
        <dbReference type="ARBA" id="ARBA00006082"/>
    </source>
</evidence>
<dbReference type="GO" id="GO:0016887">
    <property type="term" value="F:ATP hydrolysis activity"/>
    <property type="evidence" value="ECO:0000318"/>
    <property type="project" value="GO_Central"/>
</dbReference>
<dbReference type="InterPro" id="IPR014721">
    <property type="entry name" value="Ribsml_uS5_D2-typ_fold_subgr"/>
</dbReference>
<dbReference type="Pfam" id="PF01119">
    <property type="entry name" value="DNA_mis_repair"/>
    <property type="match status" value="1"/>
</dbReference>
<evidence type="ECO:0000313" key="9">
    <source>
        <dbReference type="Xenbase" id="XB-GENE-959887"/>
    </source>
</evidence>
<evidence type="ECO:0000313" key="8">
    <source>
        <dbReference type="RefSeq" id="XP_041433552.1"/>
    </source>
</evidence>
<dbReference type="GO" id="GO:0032389">
    <property type="term" value="C:MutLalpha complex"/>
    <property type="evidence" value="ECO:0000318"/>
    <property type="project" value="GO_Central"/>
</dbReference>
<dbReference type="SUPFAM" id="SSF55874">
    <property type="entry name" value="ATPase domain of HSP90 chaperone/DNA topoisomerase II/histidine kinase"/>
    <property type="match status" value="1"/>
</dbReference>
<protein>
    <submittedName>
        <fullName evidence="7">Postmeiotic Segregation Increased 1 isoform X1</fullName>
    </submittedName>
</protein>
<dbReference type="GO" id="GO:0005524">
    <property type="term" value="F:ATP binding"/>
    <property type="evidence" value="ECO:0007669"/>
    <property type="project" value="InterPro"/>
</dbReference>
<evidence type="ECO:0000259" key="5">
    <source>
        <dbReference type="PROSITE" id="PS50118"/>
    </source>
</evidence>
<dbReference type="InterPro" id="IPR036910">
    <property type="entry name" value="HMG_box_dom_sf"/>
</dbReference>
<dbReference type="InterPro" id="IPR013507">
    <property type="entry name" value="DNA_mismatch_S5_2-like"/>
</dbReference>
<keyword evidence="2" id="KW-0227">DNA damage</keyword>
<dbReference type="InterPro" id="IPR038973">
    <property type="entry name" value="MutL/Mlh/Pms-like"/>
</dbReference>
<dbReference type="CTD" id="379232"/>
<dbReference type="NCBIfam" id="TIGR00585">
    <property type="entry name" value="mutl"/>
    <property type="match status" value="1"/>
</dbReference>
<dbReference type="Gene3D" id="3.30.230.10">
    <property type="match status" value="1"/>
</dbReference>
<dbReference type="InterPro" id="IPR020568">
    <property type="entry name" value="Ribosomal_Su5_D2-typ_SF"/>
</dbReference>
<sequence>MHHLPSATIHLLSSSQVITSVVSVVKELVENALDASATSIEIKLENFGFDKIEVRDNGKGIKHDETSVMGIKHYTSKINSHEDLETLETYGFRGEALASICCVAEVHITTKTLADEFSKLYVLDSSGHVVSQKPSHLGQGTTVSVHKLFKNLPVRKQYYSTNKKCKEEIKKIQELLMSYGIIIPDLRILFTHNKALVWQKSKVSDHKMAFMSVVGSATMNGMVPFQYQSEAPEISINGYLPKPDADITVTSLSSSEKSFLFINRRPVYHKEIMKMVRLYHTQSLNKGSPRCYPVFFMNIVLPASCLDVNLTPDKTKIMLQNKESVLLAVENVLRSVYPDSQILETDKDKMPEDTVTHNTDNSNTHVVENKITGCGGKSLSVCPSFLNSVQEQKQSVNSLQPQTFNKDTIFYSDNAEVAYSENETFDGFLVPTESSNTQDEAIADTGLHFAVSHSNSMDTESLNPIDSVHQVSEKDTFKKTTLINVPDIVDDIWSKGSAFKDSLGDNLEPVKLLNLSTETHFDKNTGEASNVQNSKDTNNKLNVISGKSGFVTAYDLISKRAIKKPLSAEEHFIQAERSKLIDDNPLASVEEISSKGKDLWGKLNQEEKFNYEEKAAKDLERYNLQMATATREHVEKQKDSEKRQKMSSRPSPTRKVTLKTPLSNQQILDKLFQSQEKKKSKPPISSVQVAFKLSMLKQRISKLTNPQNSVEEDFCLINKLSFPGAWIVASKSKIALLNPYRAEEALIFKRLLKNHKIPAEKLESPIVLTDSLLGGSPYLDALLSMQKDSPKLNGETYFSDPRLTANGFLIKIVPGKSAVEKHIEIEGMASSLPFYGVSDLKEILSSVPIKKSNELCDYRPIKVWNYLEGEAVRLSRQLPLNLSKEDVQDIMHRVKNQLGSETKACLHGHQFFHHLSDLPKTEEPY</sequence>
<name>A0A1L8EPX3_XENLA</name>
<dbReference type="Bgee" id="379232">
    <property type="expression patterns" value="Expressed in egg cell and 19 other cell types or tissues"/>
</dbReference>
<gene>
    <name evidence="7 8 9" type="primary">pms1.S</name>
    <name evidence="7 8" type="synonym">pms1</name>
</gene>
<dbReference type="GeneID" id="379232"/>
<dbReference type="SMART" id="SM00398">
    <property type="entry name" value="HMG"/>
    <property type="match status" value="1"/>
</dbReference>
<feature type="compositionally biased region" description="Basic and acidic residues" evidence="4">
    <location>
        <begin position="630"/>
        <end position="644"/>
    </location>
</feature>
<dbReference type="Pfam" id="PF00505">
    <property type="entry name" value="HMG_box"/>
    <property type="match status" value="1"/>
</dbReference>
<dbReference type="FunFam" id="3.30.230.10:FF:000030">
    <property type="entry name" value="PMS1 homolog 1, mismatch repair system component"/>
    <property type="match status" value="1"/>
</dbReference>
<dbReference type="SUPFAM" id="SSF47095">
    <property type="entry name" value="HMG-box"/>
    <property type="match status" value="1"/>
</dbReference>
<dbReference type="RefSeq" id="XP_041433552.1">
    <property type="nucleotide sequence ID" value="XM_041577618.1"/>
</dbReference>
<dbReference type="Xenbase" id="XB-GENE-959887">
    <property type="gene designation" value="pms1.S"/>
</dbReference>
<dbReference type="AlphaFoldDB" id="A0A1L8EPX3"/>
<keyword evidence="6" id="KW-1185">Reference proteome</keyword>
<dbReference type="OrthoDB" id="10263226at2759"/>
<dbReference type="Gene3D" id="1.10.30.10">
    <property type="entry name" value="High mobility group box domain"/>
    <property type="match status" value="1"/>
</dbReference>
<dbReference type="InterPro" id="IPR014762">
    <property type="entry name" value="DNA_mismatch_repair_CS"/>
</dbReference>
<organism evidence="7">
    <name type="scientific">Xenopus laevis</name>
    <name type="common">African clawed frog</name>
    <dbReference type="NCBI Taxonomy" id="8355"/>
    <lineage>
        <taxon>Eukaryota</taxon>
        <taxon>Metazoa</taxon>
        <taxon>Chordata</taxon>
        <taxon>Craniata</taxon>
        <taxon>Vertebrata</taxon>
        <taxon>Euteleostomi</taxon>
        <taxon>Amphibia</taxon>
        <taxon>Batrachia</taxon>
        <taxon>Anura</taxon>
        <taxon>Pipoidea</taxon>
        <taxon>Pipidae</taxon>
        <taxon>Xenopodinae</taxon>
        <taxon>Xenopus</taxon>
        <taxon>Xenopus</taxon>
    </lineage>
</organism>
<feature type="domain" description="HMG box" evidence="5">
    <location>
        <begin position="562"/>
        <end position="630"/>
    </location>
</feature>
<dbReference type="PROSITE" id="PS00058">
    <property type="entry name" value="DNA_MISMATCH_REPAIR_1"/>
    <property type="match status" value="1"/>
</dbReference>
<dbReference type="PaxDb" id="8355-A0A1L8EPX3"/>
<dbReference type="FunFam" id="1.10.30.10:FF:000026">
    <property type="entry name" value="PMS1 homolog 1, mismatch repair system component"/>
    <property type="match status" value="1"/>
</dbReference>
<dbReference type="InterPro" id="IPR036890">
    <property type="entry name" value="HATPase_C_sf"/>
</dbReference>
<dbReference type="Gene3D" id="3.30.565.10">
    <property type="entry name" value="Histidine kinase-like ATPase, C-terminal domain"/>
    <property type="match status" value="1"/>
</dbReference>
<dbReference type="PANTHER" id="PTHR10073">
    <property type="entry name" value="DNA MISMATCH REPAIR PROTEIN MLH, PMS, MUTL"/>
    <property type="match status" value="1"/>
</dbReference>
<evidence type="ECO:0000256" key="3">
    <source>
        <dbReference type="PROSITE-ProRule" id="PRU00267"/>
    </source>
</evidence>
<dbReference type="RefSeq" id="XP_018092664.1">
    <property type="nucleotide sequence ID" value="XM_018237175.2"/>
</dbReference>
<dbReference type="CDD" id="cd16926">
    <property type="entry name" value="HATPase_MutL-MLH-PMS-like"/>
    <property type="match status" value="1"/>
</dbReference>
<evidence type="ECO:0000313" key="6">
    <source>
        <dbReference type="Proteomes" id="UP000186698"/>
    </source>
</evidence>
<dbReference type="GO" id="GO:0030983">
    <property type="term" value="F:mismatched DNA binding"/>
    <property type="evidence" value="ECO:0007669"/>
    <property type="project" value="InterPro"/>
</dbReference>
<dbReference type="FunFam" id="3.30.565.10:FF:000017">
    <property type="entry name" value="PMS1 homolog 1, mismatch repair system component"/>
    <property type="match status" value="1"/>
</dbReference>
<evidence type="ECO:0000256" key="2">
    <source>
        <dbReference type="ARBA" id="ARBA00022763"/>
    </source>
</evidence>